<sequence length="327" mass="37553">MQKILNLNTFVVPVLDAENASYIRSYEPTWAAPKFEYIHKNVLEHNYNKINRSASPSVSVATSEEKSEDEQDEPSSNEESDLVLDYKLFVKLSDGTSLPAKWFKESVLSIDEFFSSIHDKVILLTNDTKIMPNNYRVTFQTQREAGVGTQLADTQDFLKFKAEYIKLSARKCDIGIYITFTQSSQNKRKKKELDSDEDEDVEKLSNHKKNRIPNVSSLSSYDKTIAENVLEIQNAYHCNIYNRPCLNKENYKDLHVEITFMMLLIWAADINKRLATIETLLTHPLFSYTNIFKKIRFSGLPVITSPQPQITPILLSSLSPQIQPQPQ</sequence>
<feature type="non-terminal residue" evidence="2">
    <location>
        <position position="327"/>
    </location>
</feature>
<feature type="region of interest" description="Disordered" evidence="1">
    <location>
        <begin position="54"/>
        <end position="79"/>
    </location>
</feature>
<proteinExistence type="predicted"/>
<comment type="caution">
    <text evidence="2">The sequence shown here is derived from an EMBL/GenBank/DDBJ whole genome shotgun (WGS) entry which is preliminary data.</text>
</comment>
<accession>A0A9N9NZ31</accession>
<dbReference type="OrthoDB" id="2435661at2759"/>
<name>A0A9N9NZ31_9GLOM</name>
<keyword evidence="3" id="KW-1185">Reference proteome</keyword>
<organism evidence="2 3">
    <name type="scientific">Cetraspora pellucida</name>
    <dbReference type="NCBI Taxonomy" id="1433469"/>
    <lineage>
        <taxon>Eukaryota</taxon>
        <taxon>Fungi</taxon>
        <taxon>Fungi incertae sedis</taxon>
        <taxon>Mucoromycota</taxon>
        <taxon>Glomeromycotina</taxon>
        <taxon>Glomeromycetes</taxon>
        <taxon>Diversisporales</taxon>
        <taxon>Gigasporaceae</taxon>
        <taxon>Cetraspora</taxon>
    </lineage>
</organism>
<dbReference type="EMBL" id="CAJVQA010021576">
    <property type="protein sequence ID" value="CAG8769701.1"/>
    <property type="molecule type" value="Genomic_DNA"/>
</dbReference>
<feature type="compositionally biased region" description="Acidic residues" evidence="1">
    <location>
        <begin position="66"/>
        <end position="79"/>
    </location>
</feature>
<dbReference type="AlphaFoldDB" id="A0A9N9NZ31"/>
<protein>
    <submittedName>
        <fullName evidence="2">15577_t:CDS:1</fullName>
    </submittedName>
</protein>
<evidence type="ECO:0000256" key="1">
    <source>
        <dbReference type="SAM" id="MobiDB-lite"/>
    </source>
</evidence>
<reference evidence="2" key="1">
    <citation type="submission" date="2021-06" db="EMBL/GenBank/DDBJ databases">
        <authorList>
            <person name="Kallberg Y."/>
            <person name="Tangrot J."/>
            <person name="Rosling A."/>
        </authorList>
    </citation>
    <scope>NUCLEOTIDE SEQUENCE</scope>
    <source>
        <strain evidence="2">FL966</strain>
    </source>
</reference>
<dbReference type="Proteomes" id="UP000789759">
    <property type="component" value="Unassembled WGS sequence"/>
</dbReference>
<evidence type="ECO:0000313" key="3">
    <source>
        <dbReference type="Proteomes" id="UP000789759"/>
    </source>
</evidence>
<evidence type="ECO:0000313" key="2">
    <source>
        <dbReference type="EMBL" id="CAG8769701.1"/>
    </source>
</evidence>
<gene>
    <name evidence="2" type="ORF">CPELLU_LOCUS15797</name>
</gene>